<dbReference type="Proteomes" id="UP000808146">
    <property type="component" value="Unassembled WGS sequence"/>
</dbReference>
<organism evidence="1 2">
    <name type="scientific">Candidatus Dechloromonas phosphorivorans</name>
    <dbReference type="NCBI Taxonomy" id="2899244"/>
    <lineage>
        <taxon>Bacteria</taxon>
        <taxon>Pseudomonadati</taxon>
        <taxon>Pseudomonadota</taxon>
        <taxon>Betaproteobacteria</taxon>
        <taxon>Rhodocyclales</taxon>
        <taxon>Azonexaceae</taxon>
        <taxon>Dechloromonas</taxon>
    </lineage>
</organism>
<gene>
    <name evidence="1" type="ORF">IPN75_10485</name>
</gene>
<evidence type="ECO:0000313" key="1">
    <source>
        <dbReference type="EMBL" id="MBK8890780.1"/>
    </source>
</evidence>
<dbReference type="InterPro" id="IPR010752">
    <property type="entry name" value="DUF1329"/>
</dbReference>
<dbReference type="Pfam" id="PF07044">
    <property type="entry name" value="DUF1329"/>
    <property type="match status" value="1"/>
</dbReference>
<dbReference type="AlphaFoldDB" id="A0A9D7QNA5"/>
<protein>
    <submittedName>
        <fullName evidence="1">DUF1329 domain-containing protein</fullName>
    </submittedName>
</protein>
<reference evidence="1" key="1">
    <citation type="submission" date="2020-10" db="EMBL/GenBank/DDBJ databases">
        <title>Connecting structure to function with the recovery of over 1000 high-quality activated sludge metagenome-assembled genomes encoding full-length rRNA genes using long-read sequencing.</title>
        <authorList>
            <person name="Singleton C.M."/>
            <person name="Petriglieri F."/>
            <person name="Kristensen J.M."/>
            <person name="Kirkegaard R.H."/>
            <person name="Michaelsen T.Y."/>
            <person name="Andersen M.H."/>
            <person name="Karst S.M."/>
            <person name="Dueholm M.S."/>
            <person name="Nielsen P.H."/>
            <person name="Albertsen M."/>
        </authorList>
    </citation>
    <scope>NUCLEOTIDE SEQUENCE</scope>
    <source>
        <strain evidence="1">OdNE_18-Q3-R46-58_BAT3C.305</strain>
    </source>
</reference>
<dbReference type="Gene3D" id="2.50.20.10">
    <property type="entry name" value="Lipoprotein localisation LolA/LolB/LppX"/>
    <property type="match status" value="1"/>
</dbReference>
<name>A0A9D7QNA5_9RHOO</name>
<proteinExistence type="predicted"/>
<comment type="caution">
    <text evidence="1">The sequence shown here is derived from an EMBL/GenBank/DDBJ whole genome shotgun (WGS) entry which is preliminary data.</text>
</comment>
<sequence length="438" mass="48512">MAALAASGQAVAALSAADAARLGADLTPLGGEKAGNKAGTIPAWDGGLTKPPAGFKAGETGYIDPFANEKPTLTITKANAEQYKDNLTAGEMALLKKYDNYKINVYPTHRTAALPKAITDKVKEQATKVELQGFGLANVGGTTTPFPIPKSGIEAIWNHNVRYLGGGFERQFANFPVRANGETFLIKATENRIFSQNMDTPEDNRLLYFRSNLLAPASLVGSMTLVHEPLDQVKEARSAWVYNAGQRRVRRAPDLAYDSITDGTEGMRYTDQYDGYNGAPDRFDFKLVGKKEIYVPYNAYKLASKGVEYKDIIQPGSVNSDLVRYELHRVWVVDGTLKAGQKHAFGRRTFYIDEDSWSIVWEDAYDTRGNLWRVGMHPIMQFYDAGVTWYAANIWHDLSNGGYFASSLMNQEPAWKFGQKGQLKDFQPDALRRFAGGK</sequence>
<evidence type="ECO:0000313" key="2">
    <source>
        <dbReference type="Proteomes" id="UP000808146"/>
    </source>
</evidence>
<dbReference type="CDD" id="cd16329">
    <property type="entry name" value="LolA_like"/>
    <property type="match status" value="1"/>
</dbReference>
<accession>A0A9D7QNA5</accession>
<dbReference type="EMBL" id="JADKBR010000015">
    <property type="protein sequence ID" value="MBK8890780.1"/>
    <property type="molecule type" value="Genomic_DNA"/>
</dbReference>